<feature type="transmembrane region" description="Helical" evidence="1">
    <location>
        <begin position="78"/>
        <end position="97"/>
    </location>
</feature>
<proteinExistence type="predicted"/>
<organism evidence="2">
    <name type="scientific">Staphylococcus aureus</name>
    <dbReference type="NCBI Taxonomy" id="1280"/>
    <lineage>
        <taxon>Bacteria</taxon>
        <taxon>Bacillati</taxon>
        <taxon>Bacillota</taxon>
        <taxon>Bacilli</taxon>
        <taxon>Bacillales</taxon>
        <taxon>Staphylococcaceae</taxon>
        <taxon>Staphylococcus</taxon>
    </lineage>
</organism>
<dbReference type="AlphaFoldDB" id="A0A0A8IKE3"/>
<accession>A0A0A8IKE3</accession>
<evidence type="ECO:0000256" key="1">
    <source>
        <dbReference type="SAM" id="Phobius"/>
    </source>
</evidence>
<keyword evidence="1" id="KW-0472">Membrane</keyword>
<sequence>MNYMSVEQEVKDIMLDMLGEEKKVKENIIPRNVDASYKIFLNLNGKELAIVFVPFLLFLTIAFGVTFLMGLLNLITGFMVFIVGLIFGLTIYGLLTIRPISTKENIRMIDTIKQSQRFSRRQKVYFYKSKEGLGDDDV</sequence>
<reference evidence="2" key="1">
    <citation type="submission" date="2012-09" db="EMBL/GenBank/DDBJ databases">
        <title>Gentamicin-resistance gene aac(6')/aph(2'') is responsible for the cellular damage and promotion of cytokine production of human keratinocytes.</title>
        <authorList>
            <person name="Fukuda M."/>
            <person name="Ito T."/>
            <person name="Kawasaki J."/>
            <person name="Maeda K."/>
            <person name="Niyonsaba F."/>
            <person name="Nishiyama C."/>
            <person name="Ushio H."/>
            <person name="Katayama Y."/>
            <person name="Zhang M."/>
            <person name="Baba T."/>
            <person name="Hiramatsu K."/>
        </authorList>
    </citation>
    <scope>NUCLEOTIDE SEQUENCE</scope>
    <source>
        <strain evidence="2">N315G</strain>
        <plasmid evidence="2">pN315G</plasmid>
    </source>
</reference>
<evidence type="ECO:0000313" key="2">
    <source>
        <dbReference type="EMBL" id="BAP94560.1"/>
    </source>
</evidence>
<gene>
    <name evidence="2" type="primary">trsC</name>
</gene>
<name>A0A0A8IKE3_STAAU</name>
<geneLocation type="plasmid" evidence="2">
    <name>pN315G</name>
</geneLocation>
<dbReference type="EMBL" id="AP012550">
    <property type="protein sequence ID" value="BAP94560.1"/>
    <property type="molecule type" value="Genomic_DNA"/>
</dbReference>
<keyword evidence="2" id="KW-0614">Plasmid</keyword>
<keyword evidence="1" id="KW-1133">Transmembrane helix</keyword>
<protein>
    <submittedName>
        <fullName evidence="2">Putative membrane protein TrsC</fullName>
    </submittedName>
</protein>
<feature type="transmembrane region" description="Helical" evidence="1">
    <location>
        <begin position="48"/>
        <end position="72"/>
    </location>
</feature>
<keyword evidence="1" id="KW-0812">Transmembrane</keyword>